<dbReference type="InterPro" id="IPR001279">
    <property type="entry name" value="Metallo-B-lactamas"/>
</dbReference>
<reference evidence="2" key="2">
    <citation type="submission" date="2021-04" db="EMBL/GenBank/DDBJ databases">
        <authorList>
            <person name="Gilroy R."/>
        </authorList>
    </citation>
    <scope>NUCLEOTIDE SEQUENCE</scope>
    <source>
        <strain evidence="2">ChiSxjej6B18-287</strain>
    </source>
</reference>
<reference evidence="2" key="1">
    <citation type="journal article" date="2021" name="PeerJ">
        <title>Extensive microbial diversity within the chicken gut microbiome revealed by metagenomics and culture.</title>
        <authorList>
            <person name="Gilroy R."/>
            <person name="Ravi A."/>
            <person name="Getino M."/>
            <person name="Pursley I."/>
            <person name="Horton D.L."/>
            <person name="Alikhan N.F."/>
            <person name="Baker D."/>
            <person name="Gharbi K."/>
            <person name="Hall N."/>
            <person name="Watson M."/>
            <person name="Adriaenssens E.M."/>
            <person name="Foster-Nyarko E."/>
            <person name="Jarju S."/>
            <person name="Secka A."/>
            <person name="Antonio M."/>
            <person name="Oren A."/>
            <person name="Chaudhuri R.R."/>
            <person name="La Ragione R."/>
            <person name="Hildebrand F."/>
            <person name="Pallen M.J."/>
        </authorList>
    </citation>
    <scope>NUCLEOTIDE SEQUENCE</scope>
    <source>
        <strain evidence="2">ChiSxjej6B18-287</strain>
    </source>
</reference>
<dbReference type="AlphaFoldDB" id="A0A9D2N2E2"/>
<dbReference type="EMBL" id="DWWV01000027">
    <property type="protein sequence ID" value="HJC09610.1"/>
    <property type="molecule type" value="Genomic_DNA"/>
</dbReference>
<dbReference type="InterPro" id="IPR050114">
    <property type="entry name" value="UPF0173_UPF0282_UlaG_hydrolase"/>
</dbReference>
<proteinExistence type="predicted"/>
<evidence type="ECO:0000259" key="1">
    <source>
        <dbReference type="Pfam" id="PF12706"/>
    </source>
</evidence>
<dbReference type="Gene3D" id="3.60.15.10">
    <property type="entry name" value="Ribonuclease Z/Hydroxyacylglutathione hydrolase-like"/>
    <property type="match status" value="1"/>
</dbReference>
<dbReference type="PANTHER" id="PTHR43546">
    <property type="entry name" value="UPF0173 METAL-DEPENDENT HYDROLASE MJ1163-RELATED"/>
    <property type="match status" value="1"/>
</dbReference>
<dbReference type="PANTHER" id="PTHR43546:SF3">
    <property type="entry name" value="UPF0173 METAL-DEPENDENT HYDROLASE MJ1163"/>
    <property type="match status" value="1"/>
</dbReference>
<name>A0A9D2N2E2_9FIRM</name>
<accession>A0A9D2N2E2</accession>
<gene>
    <name evidence="2" type="ORF">H9935_02205</name>
</gene>
<dbReference type="InterPro" id="IPR036866">
    <property type="entry name" value="RibonucZ/Hydroxyglut_hydro"/>
</dbReference>
<evidence type="ECO:0000313" key="3">
    <source>
        <dbReference type="Proteomes" id="UP000823893"/>
    </source>
</evidence>
<sequence length="279" mass="32198">MSYQWYKKGRELLEEIEKTYFSEELLSLWYIGQMGMIVKWKEKVLCLDPVLGAMPGEDGRDRRNYPIPFLPEDLKADYVFCTHDHGDHMHRETLVRMCKGNPEMKVILPLPLVDQALSFGILEKQILGVCQDQEITLEEGIQVVPAATAHEEYQFDKEGGSLTLGYQISLGSRKIFHSGDTVVTRELIQKLQKAQGIDAAMLPINGRDLERNEQDIVGNMNSREACWFASEINADLTIPLHYDMIGGNEENPLVFADYMERYYPEKKYHIFRLGERYIL</sequence>
<protein>
    <submittedName>
        <fullName evidence="2">MBL fold metallo-hydrolase</fullName>
    </submittedName>
</protein>
<feature type="domain" description="Metallo-beta-lactamase" evidence="1">
    <location>
        <begin position="47"/>
        <end position="242"/>
    </location>
</feature>
<comment type="caution">
    <text evidence="2">The sequence shown here is derived from an EMBL/GenBank/DDBJ whole genome shotgun (WGS) entry which is preliminary data.</text>
</comment>
<dbReference type="Proteomes" id="UP000823893">
    <property type="component" value="Unassembled WGS sequence"/>
</dbReference>
<evidence type="ECO:0000313" key="2">
    <source>
        <dbReference type="EMBL" id="HJC09610.1"/>
    </source>
</evidence>
<organism evidence="2 3">
    <name type="scientific">Candidatus Blautia merdigallinarum</name>
    <dbReference type="NCBI Taxonomy" id="2838495"/>
    <lineage>
        <taxon>Bacteria</taxon>
        <taxon>Bacillati</taxon>
        <taxon>Bacillota</taxon>
        <taxon>Clostridia</taxon>
        <taxon>Lachnospirales</taxon>
        <taxon>Lachnospiraceae</taxon>
        <taxon>Blautia</taxon>
    </lineage>
</organism>
<dbReference type="Pfam" id="PF12706">
    <property type="entry name" value="Lactamase_B_2"/>
    <property type="match status" value="1"/>
</dbReference>
<dbReference type="SUPFAM" id="SSF56281">
    <property type="entry name" value="Metallo-hydrolase/oxidoreductase"/>
    <property type="match status" value="1"/>
</dbReference>